<keyword evidence="3" id="KW-1185">Reference proteome</keyword>
<evidence type="ECO:0000313" key="3">
    <source>
        <dbReference type="Proteomes" id="UP001345219"/>
    </source>
</evidence>
<feature type="compositionally biased region" description="Low complexity" evidence="1">
    <location>
        <begin position="163"/>
        <end position="179"/>
    </location>
</feature>
<dbReference type="AlphaFoldDB" id="A0AAN7QKH3"/>
<proteinExistence type="predicted"/>
<organism evidence="2 3">
    <name type="scientific">Trapa incisa</name>
    <dbReference type="NCBI Taxonomy" id="236973"/>
    <lineage>
        <taxon>Eukaryota</taxon>
        <taxon>Viridiplantae</taxon>
        <taxon>Streptophyta</taxon>
        <taxon>Embryophyta</taxon>
        <taxon>Tracheophyta</taxon>
        <taxon>Spermatophyta</taxon>
        <taxon>Magnoliopsida</taxon>
        <taxon>eudicotyledons</taxon>
        <taxon>Gunneridae</taxon>
        <taxon>Pentapetalae</taxon>
        <taxon>rosids</taxon>
        <taxon>malvids</taxon>
        <taxon>Myrtales</taxon>
        <taxon>Lythraceae</taxon>
        <taxon>Trapa</taxon>
    </lineage>
</organism>
<sequence>MIALLSIHQPWPNKSIHQPKGDLLNDKCEVDPRSTSLAGPTWTRTTHVGAVPLSSYAASGSASSSLSFSRRSRPWQWQSAELHLHVRYSQARLSQPQLDAGPHGLQRRRLSRPLLDGVLLSPSYAACTAFPSSSTSPPRVTESPARSRPSPPEASRVWTTSNASVTDTTSAPPSAATLN</sequence>
<feature type="region of interest" description="Disordered" evidence="1">
    <location>
        <begin position="128"/>
        <end position="179"/>
    </location>
</feature>
<protein>
    <submittedName>
        <fullName evidence="2">Uncharacterized protein</fullName>
    </submittedName>
</protein>
<dbReference type="Proteomes" id="UP001345219">
    <property type="component" value="Chromosome 24"/>
</dbReference>
<name>A0AAN7QKH3_9MYRT</name>
<gene>
    <name evidence="2" type="ORF">SAY87_030876</name>
</gene>
<evidence type="ECO:0000313" key="2">
    <source>
        <dbReference type="EMBL" id="KAK4770344.1"/>
    </source>
</evidence>
<reference evidence="2 3" key="1">
    <citation type="journal article" date="2023" name="Hortic Res">
        <title>Pangenome of water caltrop reveals structural variations and asymmetric subgenome divergence after allopolyploidization.</title>
        <authorList>
            <person name="Zhang X."/>
            <person name="Chen Y."/>
            <person name="Wang L."/>
            <person name="Yuan Y."/>
            <person name="Fang M."/>
            <person name="Shi L."/>
            <person name="Lu R."/>
            <person name="Comes H.P."/>
            <person name="Ma Y."/>
            <person name="Chen Y."/>
            <person name="Huang G."/>
            <person name="Zhou Y."/>
            <person name="Zheng Z."/>
            <person name="Qiu Y."/>
        </authorList>
    </citation>
    <scope>NUCLEOTIDE SEQUENCE [LARGE SCALE GENOMIC DNA]</scope>
    <source>
        <tissue evidence="2">Roots</tissue>
    </source>
</reference>
<comment type="caution">
    <text evidence="2">The sequence shown here is derived from an EMBL/GenBank/DDBJ whole genome shotgun (WGS) entry which is preliminary data.</text>
</comment>
<feature type="compositionally biased region" description="Low complexity" evidence="1">
    <location>
        <begin position="142"/>
        <end position="156"/>
    </location>
</feature>
<dbReference type="EMBL" id="JAXIOK010000005">
    <property type="protein sequence ID" value="KAK4770344.1"/>
    <property type="molecule type" value="Genomic_DNA"/>
</dbReference>
<accession>A0AAN7QKH3</accession>
<evidence type="ECO:0000256" key="1">
    <source>
        <dbReference type="SAM" id="MobiDB-lite"/>
    </source>
</evidence>